<dbReference type="NCBIfam" id="TIGR01451">
    <property type="entry name" value="B_ant_repeat"/>
    <property type="match status" value="3"/>
</dbReference>
<reference evidence="2" key="2">
    <citation type="journal article" date="2018" name="Nat. Commun.">
        <title>Tailed giant Tupanvirus possesses the most complete translational apparatus of the known virosphere.</title>
        <authorList>
            <person name="Abrahao J."/>
            <person name="Silva L."/>
            <person name="Silva L.S."/>
            <person name="Khalil J.Y.B."/>
            <person name="Rodrigues R."/>
            <person name="Arantes T."/>
            <person name="Assis F."/>
            <person name="Boratto P."/>
            <person name="Andrade M."/>
            <person name="Kroon E.G."/>
            <person name="Ribeiro B."/>
            <person name="Bergier I."/>
            <person name="Seligmann H."/>
            <person name="Ghigo E."/>
            <person name="Colson P."/>
            <person name="Levasseur A."/>
            <person name="Kroemer G."/>
            <person name="Raoult D."/>
            <person name="La Scola B."/>
        </authorList>
    </citation>
    <scope>NUCLEOTIDE SEQUENCE [LARGE SCALE GENOMIC DNA]</scope>
    <source>
        <strain evidence="2">Deep ocean</strain>
    </source>
</reference>
<dbReference type="InterPro" id="IPR013783">
    <property type="entry name" value="Ig-like_fold"/>
</dbReference>
<dbReference type="InterPro" id="IPR047589">
    <property type="entry name" value="DUF11_rpt"/>
</dbReference>
<dbReference type="RefSeq" id="YP_010780368.1">
    <property type="nucleotide sequence ID" value="NC_075038.1"/>
</dbReference>
<dbReference type="InterPro" id="IPR051172">
    <property type="entry name" value="Chlamydia_OmcB"/>
</dbReference>
<feature type="domain" description="DUF11" evidence="1">
    <location>
        <begin position="176"/>
        <end position="285"/>
    </location>
</feature>
<dbReference type="Pfam" id="PF01345">
    <property type="entry name" value="DUF11"/>
    <property type="match status" value="3"/>
</dbReference>
<dbReference type="GeneID" id="80517059"/>
<name>A0A6N1NFZ7_9VIRU</name>
<dbReference type="PANTHER" id="PTHR34819">
    <property type="entry name" value="LARGE CYSTEINE-RICH PERIPLASMIC PROTEIN OMCB"/>
    <property type="match status" value="1"/>
</dbReference>
<evidence type="ECO:0000313" key="2">
    <source>
        <dbReference type="EMBL" id="QKU33760.1"/>
    </source>
</evidence>
<dbReference type="KEGG" id="vg:80517059"/>
<dbReference type="Gene3D" id="2.60.40.10">
    <property type="entry name" value="Immunoglobulins"/>
    <property type="match status" value="1"/>
</dbReference>
<dbReference type="EMBL" id="MF405918">
    <property type="protein sequence ID" value="QKU33760.1"/>
    <property type="molecule type" value="Genomic_DNA"/>
</dbReference>
<proteinExistence type="predicted"/>
<evidence type="ECO:0000259" key="1">
    <source>
        <dbReference type="Pfam" id="PF01345"/>
    </source>
</evidence>
<reference evidence="2" key="1">
    <citation type="submission" date="2017-06" db="EMBL/GenBank/DDBJ databases">
        <authorList>
            <person name="Assis F.L."/>
            <person name="Abrahao J.S."/>
            <person name="Silva L."/>
            <person name="Khalil J.B."/>
            <person name="Rodrigues R."/>
            <person name="Silva L.S."/>
            <person name="Boratto P."/>
            <person name="Andrade M."/>
            <person name="Kroon E.G."/>
            <person name="Ribeiro B."/>
            <person name="Bergier I."/>
            <person name="Seligmann H."/>
            <person name="Ghigo E."/>
            <person name="Colson P."/>
            <person name="Levasseur A."/>
            <person name="Raoult D."/>
            <person name="Scola B.L."/>
        </authorList>
    </citation>
    <scope>NUCLEOTIDE SEQUENCE</scope>
    <source>
        <strain evidence="2">Deep ocean</strain>
    </source>
</reference>
<feature type="domain" description="DUF11" evidence="1">
    <location>
        <begin position="658"/>
        <end position="760"/>
    </location>
</feature>
<feature type="domain" description="DUF11" evidence="1">
    <location>
        <begin position="415"/>
        <end position="513"/>
    </location>
</feature>
<dbReference type="InterPro" id="IPR001434">
    <property type="entry name" value="OmcB-like_DUF11"/>
</dbReference>
<protein>
    <recommendedName>
        <fullName evidence="1">DUF11 domain-containing protein</fullName>
    </recommendedName>
</protein>
<accession>A0A6N1NFZ7</accession>
<dbReference type="PANTHER" id="PTHR34819:SF3">
    <property type="entry name" value="CELL SURFACE PROTEIN"/>
    <property type="match status" value="1"/>
</dbReference>
<sequence length="1013" mass="109558">MSKNTIKKTALARAKNILQDNETTNNFYIGIGPNGKQVVIDIESIEQFEEKNAPPIRANIILTPNKTTFNRGEVFSIRINYFNTSDKRIDKIIVSVNIDAKGRFISIPPECIASGQKLVCNGGSLAPGEDHTIDAVYQIAEDIISGSYEISALIASPCECSTLEHLLINVDSGPTITVTKTANPSTVVRDGTVEYIVNITNTSNVDALDIAFEDTTTLPGEFDPIPEGFDIITGGISTRIPVLAAGETKTYNFTYRVAGNAAAGEYVNHVRVSPSNGQTVETNTNVTVRESNVLDVTKRIKSPDVVHAGDTIIFEIEVINLSNLPLPFVVISDNTNLPGTFDPLPPGFHRVGNDIVYEIPLLNPRQTRTIELPFHVEANAEPGQYFNNVRVSSFNNEASFSLPVVIESGQGVPQIEISKTPDNTIPARGNTVHYEIIVRNTGNGPANNVSIRDITDVQGEFTEIPTGFELAEGGFEGLINTIAEGQQVILSSAFQISETAELGAHNNTVIVRVNGGDEIREVLPIEIVPGETKATLGVIKIPDNFNVLPGESLTYTLRIQNTSNIEALNVRLNDFNFLQGAFYDLPEGYIVDNNSFSGTIGNIAPNETIEIRAPFTVANDIVPGTYDNILTVLLDNGEQNQYIASAEVNVVENTTTTLVVTKTVNPNQVFRGQDVQFTINIRNTGNTAARNVKYTDNTTVIGDFTVIPEGATLTIVGFEGTIPLIEAGQEVSLNSTLRVANDAGLGRFTNFALVEANNAARNETSVAVDVIERIPNLQLNKTATVQNGRMNYVISIRNNSSFVVENITINDISTFTGEFVDLPNGFIQNPQQTGFFGFIDSIAPNTTVNFNIAQLIPVGVATGDYTNTFTLKQGNINLGSATAQFHIQGSPLPILTINQTTDKEGNNYQGGETITYVIEVSNISNNIVAKDVVLIDTSTVPGYFTRTPCEGLTVKQNFECKIGDLLPGQTYIATARYLINNGAQGKYYNKVTAESPSAVAPSKEIEINIGGGL</sequence>
<organism evidence="2">
    <name type="scientific">Tupanvirus deep ocean</name>
    <dbReference type="NCBI Taxonomy" id="2126984"/>
    <lineage>
        <taxon>Viruses</taxon>
        <taxon>Varidnaviria</taxon>
        <taxon>Bamfordvirae</taxon>
        <taxon>Nucleocytoviricota</taxon>
        <taxon>Megaviricetes</taxon>
        <taxon>Imitervirales</taxon>
        <taxon>Mimiviridae</taxon>
        <taxon>Megamimivirinae</taxon>
        <taxon>Tupanvirus</taxon>
        <taxon>Tupanvirus altamarinense</taxon>
    </lineage>
</organism>